<comment type="caution">
    <text evidence="2">The sequence shown here is derived from an EMBL/GenBank/DDBJ whole genome shotgun (WGS) entry which is preliminary data.</text>
</comment>
<feature type="transmembrane region" description="Helical" evidence="1">
    <location>
        <begin position="12"/>
        <end position="33"/>
    </location>
</feature>
<gene>
    <name evidence="2" type="ORF">ILT43_03445</name>
</gene>
<organism evidence="2 3">
    <name type="scientific">Sphingomonas longa</name>
    <dbReference type="NCBI Taxonomy" id="2778730"/>
    <lineage>
        <taxon>Bacteria</taxon>
        <taxon>Pseudomonadati</taxon>
        <taxon>Pseudomonadota</taxon>
        <taxon>Alphaproteobacteria</taxon>
        <taxon>Sphingomonadales</taxon>
        <taxon>Sphingomonadaceae</taxon>
        <taxon>Sphingomonas</taxon>
    </lineage>
</organism>
<feature type="transmembrane region" description="Helical" evidence="1">
    <location>
        <begin position="212"/>
        <end position="234"/>
    </location>
</feature>
<dbReference type="RefSeq" id="WP_204194292.1">
    <property type="nucleotide sequence ID" value="NZ_JAFEMC010000001.1"/>
</dbReference>
<feature type="transmembrane region" description="Helical" evidence="1">
    <location>
        <begin position="179"/>
        <end position="200"/>
    </location>
</feature>
<name>A0ABS2D3B8_9SPHN</name>
<feature type="transmembrane region" description="Helical" evidence="1">
    <location>
        <begin position="286"/>
        <end position="310"/>
    </location>
</feature>
<sequence>MKPARVRPIGHWLEPLLAIVILAGLARAMIHVWTHGYLPQPYFHEAGEVWMDWFSTAGWARDPGTYDSWGSVYPPLTFVLLKLMGLPFCYMQGGGGEGGYAARGCDWLGAVAIHAIFVLNVVLIARTFVRIDRRTAWPRAVALSAGLPMTAALERGNLILLAFTGLILAYGPLLRSARWRWVAVACAINLKPYLIATLFPQLLRRRWRWFEGAVFAVVIVYLVSFAMLGRGTPWEIVTNITGFAEGQADALPNLWYAFTYASTMTLLQAGDLPVASLIGAANVDALLVVLPALTLIVQGFIVAAAAAAWLRPEAVPMFRLTALGLCFALVTSEAGGYAAMLPILFVFMEPWRGPARKCAIVACYLICIPLDWPLYSMPPLVRETFFGGRVQPVDYAIMLGPFVRPMLNMSIPVALACLTLREVWDDIRGQRWRSRRRFRHDLHILTGEGQAVRPA</sequence>
<protein>
    <submittedName>
        <fullName evidence="2">DUF2029 domain-containing protein</fullName>
    </submittedName>
</protein>
<keyword evidence="3" id="KW-1185">Reference proteome</keyword>
<keyword evidence="1" id="KW-0812">Transmembrane</keyword>
<dbReference type="Proteomes" id="UP000763641">
    <property type="component" value="Unassembled WGS sequence"/>
</dbReference>
<feature type="transmembrane region" description="Helical" evidence="1">
    <location>
        <begin position="358"/>
        <end position="375"/>
    </location>
</feature>
<proteinExistence type="predicted"/>
<feature type="transmembrane region" description="Helical" evidence="1">
    <location>
        <begin position="156"/>
        <end position="173"/>
    </location>
</feature>
<feature type="transmembrane region" description="Helical" evidence="1">
    <location>
        <begin position="322"/>
        <end position="346"/>
    </location>
</feature>
<feature type="transmembrane region" description="Helical" evidence="1">
    <location>
        <begin position="107"/>
        <end position="129"/>
    </location>
</feature>
<evidence type="ECO:0000313" key="2">
    <source>
        <dbReference type="EMBL" id="MBM6575411.1"/>
    </source>
</evidence>
<reference evidence="2 3" key="1">
    <citation type="submission" date="2020-12" db="EMBL/GenBank/DDBJ databases">
        <title>Sphingomonas sp.</title>
        <authorList>
            <person name="Kim M.K."/>
        </authorList>
    </citation>
    <scope>NUCLEOTIDE SEQUENCE [LARGE SCALE GENOMIC DNA]</scope>
    <source>
        <strain evidence="2 3">BT552</strain>
    </source>
</reference>
<evidence type="ECO:0000313" key="3">
    <source>
        <dbReference type="Proteomes" id="UP000763641"/>
    </source>
</evidence>
<accession>A0ABS2D3B8</accession>
<evidence type="ECO:0000256" key="1">
    <source>
        <dbReference type="SAM" id="Phobius"/>
    </source>
</evidence>
<feature type="transmembrane region" description="Helical" evidence="1">
    <location>
        <begin position="395"/>
        <end position="420"/>
    </location>
</feature>
<dbReference type="EMBL" id="JAFEMC010000001">
    <property type="protein sequence ID" value="MBM6575411.1"/>
    <property type="molecule type" value="Genomic_DNA"/>
</dbReference>
<keyword evidence="1" id="KW-0472">Membrane</keyword>
<keyword evidence="1" id="KW-1133">Transmembrane helix</keyword>